<feature type="compositionally biased region" description="Low complexity" evidence="6">
    <location>
        <begin position="444"/>
        <end position="455"/>
    </location>
</feature>
<evidence type="ECO:0000259" key="7">
    <source>
        <dbReference type="SMART" id="SM00415"/>
    </source>
</evidence>
<dbReference type="SUPFAM" id="SSF46785">
    <property type="entry name" value="Winged helix' DNA-binding domain"/>
    <property type="match status" value="1"/>
</dbReference>
<evidence type="ECO:0000256" key="6">
    <source>
        <dbReference type="SAM" id="MobiDB-lite"/>
    </source>
</evidence>
<feature type="region of interest" description="Disordered" evidence="6">
    <location>
        <begin position="1"/>
        <end position="29"/>
    </location>
</feature>
<keyword evidence="4" id="KW-0539">Nucleus</keyword>
<feature type="region of interest" description="Disordered" evidence="6">
    <location>
        <begin position="681"/>
        <end position="751"/>
    </location>
</feature>
<evidence type="ECO:0000256" key="4">
    <source>
        <dbReference type="ARBA" id="ARBA00023242"/>
    </source>
</evidence>
<dbReference type="eggNOG" id="KOG0627">
    <property type="taxonomic scope" value="Eukaryota"/>
</dbReference>
<feature type="region of interest" description="Disordered" evidence="6">
    <location>
        <begin position="381"/>
        <end position="413"/>
    </location>
</feature>
<dbReference type="STRING" id="675120.M2WMC3"/>
<evidence type="ECO:0000256" key="5">
    <source>
        <dbReference type="RuleBase" id="RU004020"/>
    </source>
</evidence>
<sequence length="751" mass="83260">MQQSVPTRKRQQQGASPTVQQPVTPTPQYPYQHQISDNADFTPGFDFTFHTDQSYVDSVIDTNNYSTALNNQQPQTYGNTLPQASSTDLVRRDRNQQLAAPPNVQQEQWNGDFGNMAAQDESEADLEAKVARAKMGDAHGKRKQIPPFVQKLSSFLDKEHEELIRWSDDGRAFIVLDEDEFARRLIPELFKHNNYASFVRQLNMYGFHKTVNIHDGSLRQSEQARKGAKPPSMYSHPYFRRNRPDLLWLIQKPASKSSTKRKRDGNMKEGYDSDDERQGSPFPDRPQELGAPGGNQDVAPLPRNELTAVRQELKKLQQQQSMISRMISQLKEQNDQFYRQASAFQTLHDRHENSINAILTFLATFYNRSVEGNAGQNLVNMFGNQNDQNDQQRSGVVQDLDDSTPTQNQQVQQYRQKPQLLLTHGGEDQASSQYLQPGSAVTAPSSARPSISPPESNTPVPPKRGSTVSVTPSEAGATGRSTASPANKNDAPTPDYLNTVPENNEVMSYIHNANANDEIEKSGNLSFPAGLEQLQNAVGNAALTPQQRNDMMSMMQNRHGNEPSDNNALISPQPTADPSHYMEAIRQNNISLNDLESQQQSMGRRLSDLQGRLAPLSPSGIPGISNDYGFGEPGAYNLNSDPYDMNDFVNLEGIGDYAATNGNENADLDFLNNDQNWNWDSNGNGANLGTDMFQNHDASNGDQDDLGAAPGTVESLSSEATSPAATNQFPEAEDDSALTEPGTPNKRQRKS</sequence>
<dbReference type="Gene3D" id="1.10.10.10">
    <property type="entry name" value="Winged helix-like DNA-binding domain superfamily/Winged helix DNA-binding domain"/>
    <property type="match status" value="1"/>
</dbReference>
<evidence type="ECO:0000256" key="1">
    <source>
        <dbReference type="ARBA" id="ARBA00004123"/>
    </source>
</evidence>
<proteinExistence type="inferred from homology"/>
<accession>M2WMC3</accession>
<evidence type="ECO:0000256" key="2">
    <source>
        <dbReference type="ARBA" id="ARBA00006403"/>
    </source>
</evidence>
<comment type="subcellular location">
    <subcellularLocation>
        <location evidence="1">Nucleus</location>
    </subcellularLocation>
</comment>
<dbReference type="OMA" id="QWGQNPP"/>
<keyword evidence="3" id="KW-0238">DNA-binding</keyword>
<dbReference type="GO" id="GO:0043565">
    <property type="term" value="F:sequence-specific DNA binding"/>
    <property type="evidence" value="ECO:0007669"/>
    <property type="project" value="InterPro"/>
</dbReference>
<evidence type="ECO:0000256" key="3">
    <source>
        <dbReference type="ARBA" id="ARBA00023125"/>
    </source>
</evidence>
<name>M2WMC3_DOTSN</name>
<feature type="domain" description="HSF-type DNA-binding" evidence="7">
    <location>
        <begin position="144"/>
        <end position="253"/>
    </location>
</feature>
<dbReference type="FunFam" id="1.10.10.10:FF:000173">
    <property type="entry name" value="Heat shock transcription factor Hsf1"/>
    <property type="match status" value="1"/>
</dbReference>
<dbReference type="GO" id="GO:0005634">
    <property type="term" value="C:nucleus"/>
    <property type="evidence" value="ECO:0007669"/>
    <property type="project" value="UniProtKB-SubCell"/>
</dbReference>
<dbReference type="Proteomes" id="UP000016933">
    <property type="component" value="Unassembled WGS sequence"/>
</dbReference>
<dbReference type="InterPro" id="IPR036390">
    <property type="entry name" value="WH_DNA-bd_sf"/>
</dbReference>
<dbReference type="PRINTS" id="PR00056">
    <property type="entry name" value="HSFDOMAIN"/>
</dbReference>
<dbReference type="InterPro" id="IPR000232">
    <property type="entry name" value="HSF_DNA-bd"/>
</dbReference>
<evidence type="ECO:0000313" key="9">
    <source>
        <dbReference type="Proteomes" id="UP000016933"/>
    </source>
</evidence>
<gene>
    <name evidence="8" type="ORF">DOTSEDRAFT_72541</name>
</gene>
<dbReference type="AlphaFoldDB" id="M2WMC3"/>
<protein>
    <recommendedName>
        <fullName evidence="7">HSF-type DNA-binding domain-containing protein</fullName>
    </recommendedName>
</protein>
<feature type="compositionally biased region" description="Polar residues" evidence="6">
    <location>
        <begin position="714"/>
        <end position="729"/>
    </location>
</feature>
<feature type="compositionally biased region" description="Polar residues" evidence="6">
    <location>
        <begin position="681"/>
        <end position="701"/>
    </location>
</feature>
<feature type="region of interest" description="Disordered" evidence="6">
    <location>
        <begin position="250"/>
        <end position="300"/>
    </location>
</feature>
<dbReference type="OrthoDB" id="60033at2759"/>
<organism evidence="8 9">
    <name type="scientific">Dothistroma septosporum (strain NZE10 / CBS 128990)</name>
    <name type="common">Red band needle blight fungus</name>
    <name type="synonym">Mycosphaerella pini</name>
    <dbReference type="NCBI Taxonomy" id="675120"/>
    <lineage>
        <taxon>Eukaryota</taxon>
        <taxon>Fungi</taxon>
        <taxon>Dikarya</taxon>
        <taxon>Ascomycota</taxon>
        <taxon>Pezizomycotina</taxon>
        <taxon>Dothideomycetes</taxon>
        <taxon>Dothideomycetidae</taxon>
        <taxon>Mycosphaerellales</taxon>
        <taxon>Mycosphaerellaceae</taxon>
        <taxon>Dothistroma</taxon>
    </lineage>
</organism>
<reference evidence="9" key="1">
    <citation type="journal article" date="2012" name="PLoS Genet.">
        <title>The genomes of the fungal plant pathogens Cladosporium fulvum and Dothistroma septosporum reveal adaptation to different hosts and lifestyles but also signatures of common ancestry.</title>
        <authorList>
            <person name="de Wit P.J.G.M."/>
            <person name="van der Burgt A."/>
            <person name="Oekmen B."/>
            <person name="Stergiopoulos I."/>
            <person name="Abd-Elsalam K.A."/>
            <person name="Aerts A.L."/>
            <person name="Bahkali A.H."/>
            <person name="Beenen H.G."/>
            <person name="Chettri P."/>
            <person name="Cox M.P."/>
            <person name="Datema E."/>
            <person name="de Vries R.P."/>
            <person name="Dhillon B."/>
            <person name="Ganley A.R."/>
            <person name="Griffiths S.A."/>
            <person name="Guo Y."/>
            <person name="Hamelin R.C."/>
            <person name="Henrissat B."/>
            <person name="Kabir M.S."/>
            <person name="Jashni M.K."/>
            <person name="Kema G."/>
            <person name="Klaubauf S."/>
            <person name="Lapidus A."/>
            <person name="Levasseur A."/>
            <person name="Lindquist E."/>
            <person name="Mehrabi R."/>
            <person name="Ohm R.A."/>
            <person name="Owen T.J."/>
            <person name="Salamov A."/>
            <person name="Schwelm A."/>
            <person name="Schijlen E."/>
            <person name="Sun H."/>
            <person name="van den Burg H.A."/>
            <person name="van Ham R.C.H.J."/>
            <person name="Zhang S."/>
            <person name="Goodwin S.B."/>
            <person name="Grigoriev I.V."/>
            <person name="Collemare J."/>
            <person name="Bradshaw R.E."/>
        </authorList>
    </citation>
    <scope>NUCLEOTIDE SEQUENCE [LARGE SCALE GENOMIC DNA]</scope>
    <source>
        <strain evidence="9">NZE10 / CBS 128990</strain>
    </source>
</reference>
<dbReference type="GO" id="GO:0003700">
    <property type="term" value="F:DNA-binding transcription factor activity"/>
    <property type="evidence" value="ECO:0007669"/>
    <property type="project" value="InterPro"/>
</dbReference>
<dbReference type="HOGENOM" id="CLU_013966_0_0_1"/>
<dbReference type="InterPro" id="IPR036388">
    <property type="entry name" value="WH-like_DNA-bd_sf"/>
</dbReference>
<comment type="similarity">
    <text evidence="2 5">Belongs to the HSF family.</text>
</comment>
<feature type="compositionally biased region" description="Polar residues" evidence="6">
    <location>
        <begin position="403"/>
        <end position="413"/>
    </location>
</feature>
<dbReference type="PANTHER" id="PTHR10015">
    <property type="entry name" value="HEAT SHOCK TRANSCRIPTION FACTOR"/>
    <property type="match status" value="1"/>
</dbReference>
<dbReference type="SMART" id="SM00415">
    <property type="entry name" value="HSF"/>
    <property type="match status" value="1"/>
</dbReference>
<feature type="compositionally biased region" description="Polar residues" evidence="6">
    <location>
        <begin position="381"/>
        <end position="395"/>
    </location>
</feature>
<dbReference type="Pfam" id="PF00447">
    <property type="entry name" value="HSF_DNA-bind"/>
    <property type="match status" value="1"/>
</dbReference>
<reference evidence="8 9" key="2">
    <citation type="journal article" date="2012" name="PLoS Pathog.">
        <title>Diverse lifestyles and strategies of plant pathogenesis encoded in the genomes of eighteen Dothideomycetes fungi.</title>
        <authorList>
            <person name="Ohm R.A."/>
            <person name="Feau N."/>
            <person name="Henrissat B."/>
            <person name="Schoch C.L."/>
            <person name="Horwitz B.A."/>
            <person name="Barry K.W."/>
            <person name="Condon B.J."/>
            <person name="Copeland A.C."/>
            <person name="Dhillon B."/>
            <person name="Glaser F."/>
            <person name="Hesse C.N."/>
            <person name="Kosti I."/>
            <person name="LaButti K."/>
            <person name="Lindquist E.A."/>
            <person name="Lucas S."/>
            <person name="Salamov A.A."/>
            <person name="Bradshaw R.E."/>
            <person name="Ciuffetti L."/>
            <person name="Hamelin R.C."/>
            <person name="Kema G.H.J."/>
            <person name="Lawrence C."/>
            <person name="Scott J.A."/>
            <person name="Spatafora J.W."/>
            <person name="Turgeon B.G."/>
            <person name="de Wit P.J.G.M."/>
            <person name="Zhong S."/>
            <person name="Goodwin S.B."/>
            <person name="Grigoriev I.V."/>
        </authorList>
    </citation>
    <scope>NUCLEOTIDE SEQUENCE [LARGE SCALE GENOMIC DNA]</scope>
    <source>
        <strain evidence="9">NZE10 / CBS 128990</strain>
    </source>
</reference>
<dbReference type="PANTHER" id="PTHR10015:SF427">
    <property type="entry name" value="HEAT SHOCK FACTOR PROTEIN"/>
    <property type="match status" value="1"/>
</dbReference>
<dbReference type="EMBL" id="KB446540">
    <property type="protein sequence ID" value="EME43193.1"/>
    <property type="molecule type" value="Genomic_DNA"/>
</dbReference>
<feature type="region of interest" description="Disordered" evidence="6">
    <location>
        <begin position="428"/>
        <end position="500"/>
    </location>
</feature>
<keyword evidence="9" id="KW-1185">Reference proteome</keyword>
<evidence type="ECO:0000313" key="8">
    <source>
        <dbReference type="EMBL" id="EME43193.1"/>
    </source>
</evidence>
<feature type="compositionally biased region" description="Polar residues" evidence="6">
    <location>
        <begin position="1"/>
        <end position="16"/>
    </location>
</feature>